<feature type="compositionally biased region" description="Polar residues" evidence="1">
    <location>
        <begin position="204"/>
        <end position="234"/>
    </location>
</feature>
<dbReference type="Pfam" id="PF13391">
    <property type="entry name" value="HNH_2"/>
    <property type="match status" value="1"/>
</dbReference>
<evidence type="ECO:0000313" key="3">
    <source>
        <dbReference type="EMBL" id="KAL0636943.1"/>
    </source>
</evidence>
<feature type="region of interest" description="Disordered" evidence="1">
    <location>
        <begin position="256"/>
        <end position="279"/>
    </location>
</feature>
<reference evidence="3 4" key="1">
    <citation type="submission" date="2024-02" db="EMBL/GenBank/DDBJ databases">
        <title>Discinaceae phylogenomics.</title>
        <authorList>
            <person name="Dirks A.C."/>
            <person name="James T.Y."/>
        </authorList>
    </citation>
    <scope>NUCLEOTIDE SEQUENCE [LARGE SCALE GENOMIC DNA]</scope>
    <source>
        <strain evidence="3 4">ACD0624</strain>
    </source>
</reference>
<sequence length="537" mass="58131">MASNTDDSISPGTAPISLGVSLGMTLRRRPLLPSLVLPAPPLHRLLAPRSIFFTITLRAPADESNRIAPVNPIAGTYLAAINRVNNAPERDGHRLGLDSDQRSAIVALLTVLNDYYPTHPLAITLTGIIASNTDVIELANYGNTIHRGLAALESKNTPISTSNAGSSTLVESGASRRSPYSAPATSHRRRGSSRPRLPRGSENGGQSNREAATQSAPTTQSRVLANASDDSSQTFGSSFDVDATMNEFQFSRLMSSPALPDADTPATSSRSSRSNSVRATCKTRDSERCRICDIGDVVSAHIIPFSLRDGKAVDFWKLVAMFRGETETQRIKDYALEPDANNADNILNVLCLCRNCHHLFDHAGIALVPDIDAAEITFPYTPWTQYAYDVVVEFPGGCNRDIRVVGETAGGDLYRIKPGHRIRWSTEEPEEYPLPHPLLLQLHVVCSRMVKIRAAAGWRGDRGGSDGGETVWDDVDVEVGDGGTGVMATIVVEEARDHSPWVVERELGQRVLERNMLWAKKQGGLEVPVTGAGAVVL</sequence>
<accession>A0ABR3GLZ8</accession>
<dbReference type="EMBL" id="JBBBZM010000041">
    <property type="protein sequence ID" value="KAL0636943.1"/>
    <property type="molecule type" value="Genomic_DNA"/>
</dbReference>
<protein>
    <recommendedName>
        <fullName evidence="2">HNH nuclease domain-containing protein</fullName>
    </recommendedName>
</protein>
<organism evidence="3 4">
    <name type="scientific">Discina gigas</name>
    <dbReference type="NCBI Taxonomy" id="1032678"/>
    <lineage>
        <taxon>Eukaryota</taxon>
        <taxon>Fungi</taxon>
        <taxon>Dikarya</taxon>
        <taxon>Ascomycota</taxon>
        <taxon>Pezizomycotina</taxon>
        <taxon>Pezizomycetes</taxon>
        <taxon>Pezizales</taxon>
        <taxon>Discinaceae</taxon>
        <taxon>Discina</taxon>
    </lineage>
</organism>
<dbReference type="InterPro" id="IPR003615">
    <property type="entry name" value="HNH_nuc"/>
</dbReference>
<feature type="compositionally biased region" description="Low complexity" evidence="1">
    <location>
        <begin position="268"/>
        <end position="278"/>
    </location>
</feature>
<feature type="compositionally biased region" description="Polar residues" evidence="1">
    <location>
        <begin position="157"/>
        <end position="170"/>
    </location>
</feature>
<keyword evidence="4" id="KW-1185">Reference proteome</keyword>
<evidence type="ECO:0000256" key="1">
    <source>
        <dbReference type="SAM" id="MobiDB-lite"/>
    </source>
</evidence>
<feature type="compositionally biased region" description="Basic residues" evidence="1">
    <location>
        <begin position="186"/>
        <end position="197"/>
    </location>
</feature>
<evidence type="ECO:0000259" key="2">
    <source>
        <dbReference type="Pfam" id="PF13391"/>
    </source>
</evidence>
<feature type="region of interest" description="Disordered" evidence="1">
    <location>
        <begin position="157"/>
        <end position="234"/>
    </location>
</feature>
<feature type="domain" description="HNH nuclease" evidence="2">
    <location>
        <begin position="289"/>
        <end position="367"/>
    </location>
</feature>
<evidence type="ECO:0000313" key="4">
    <source>
        <dbReference type="Proteomes" id="UP001447188"/>
    </source>
</evidence>
<name>A0ABR3GLZ8_9PEZI</name>
<comment type="caution">
    <text evidence="3">The sequence shown here is derived from an EMBL/GenBank/DDBJ whole genome shotgun (WGS) entry which is preliminary data.</text>
</comment>
<gene>
    <name evidence="3" type="ORF">Q9L58_004046</name>
</gene>
<proteinExistence type="predicted"/>
<dbReference type="Proteomes" id="UP001447188">
    <property type="component" value="Unassembled WGS sequence"/>
</dbReference>